<accession>A0ABR7NB70</accession>
<evidence type="ECO:0000313" key="2">
    <source>
        <dbReference type="Proteomes" id="UP000657421"/>
    </source>
</evidence>
<name>A0ABR7NB70_9FIRM</name>
<dbReference type="RefSeq" id="WP_249308934.1">
    <property type="nucleotide sequence ID" value="NZ_JACRSZ010000011.1"/>
</dbReference>
<protein>
    <submittedName>
        <fullName evidence="1">Uncharacterized protein</fullName>
    </submittedName>
</protein>
<keyword evidence="2" id="KW-1185">Reference proteome</keyword>
<evidence type="ECO:0000313" key="1">
    <source>
        <dbReference type="EMBL" id="MBC8573646.1"/>
    </source>
</evidence>
<dbReference type="Proteomes" id="UP000657421">
    <property type="component" value="Unassembled WGS sequence"/>
</dbReference>
<proteinExistence type="predicted"/>
<sequence length="154" mass="17433">MDDIKSKEITSDMLEYRDYRIDEVGSVDGLTDLCICNGSVDTYDTNVEYLFLNDKLVSGGYDMDIDDSNYEDICDGISEKYGNPDIEKSSTGWGGCSMWIDDSQNVILVSEMLGLLYFQNDESIIDLFSESLEKFHEIDIDRELQKAGDGYVGY</sequence>
<organism evidence="1 2">
    <name type="scientific">Jingyaoa shaoxingensis</name>
    <dbReference type="NCBI Taxonomy" id="2763671"/>
    <lineage>
        <taxon>Bacteria</taxon>
        <taxon>Bacillati</taxon>
        <taxon>Bacillota</taxon>
        <taxon>Clostridia</taxon>
        <taxon>Lachnospirales</taxon>
        <taxon>Lachnospiraceae</taxon>
        <taxon>Jingyaoa</taxon>
    </lineage>
</organism>
<dbReference type="EMBL" id="JACRSZ010000011">
    <property type="protein sequence ID" value="MBC8573646.1"/>
    <property type="molecule type" value="Genomic_DNA"/>
</dbReference>
<comment type="caution">
    <text evidence="1">The sequence shown here is derived from an EMBL/GenBank/DDBJ whole genome shotgun (WGS) entry which is preliminary data.</text>
</comment>
<gene>
    <name evidence="1" type="ORF">H8716_11220</name>
</gene>
<reference evidence="1 2" key="1">
    <citation type="submission" date="2020-08" db="EMBL/GenBank/DDBJ databases">
        <title>Genome public.</title>
        <authorList>
            <person name="Liu C."/>
            <person name="Sun Q."/>
        </authorList>
    </citation>
    <scope>NUCLEOTIDE SEQUENCE [LARGE SCALE GENOMIC DNA]</scope>
    <source>
        <strain evidence="1 2">NSJ-46</strain>
    </source>
</reference>